<dbReference type="Pfam" id="PF05198">
    <property type="entry name" value="IF3_N"/>
    <property type="match status" value="1"/>
</dbReference>
<dbReference type="SUPFAM" id="SSF54364">
    <property type="entry name" value="Translation initiation factor IF3, N-terminal domain"/>
    <property type="match status" value="1"/>
</dbReference>
<feature type="region of interest" description="Disordered" evidence="4">
    <location>
        <begin position="186"/>
        <end position="215"/>
    </location>
</feature>
<keyword evidence="3" id="KW-0648">Protein biosynthesis</keyword>
<comment type="caution">
    <text evidence="7">The sequence shown here is derived from an EMBL/GenBank/DDBJ whole genome shotgun (WGS) entry which is preliminary data.</text>
</comment>
<dbReference type="AlphaFoldDB" id="A0A5J4RGI7"/>
<dbReference type="GO" id="GO:0016020">
    <property type="term" value="C:membrane"/>
    <property type="evidence" value="ECO:0007669"/>
    <property type="project" value="TreeGrafter"/>
</dbReference>
<accession>A0A5J4RGI7</accession>
<dbReference type="GO" id="GO:0043022">
    <property type="term" value="F:ribosome binding"/>
    <property type="evidence" value="ECO:0007669"/>
    <property type="project" value="TreeGrafter"/>
</dbReference>
<dbReference type="FunFam" id="3.10.20.80:FF:000001">
    <property type="entry name" value="Translation initiation factor IF-3"/>
    <property type="match status" value="1"/>
</dbReference>
<evidence type="ECO:0000256" key="2">
    <source>
        <dbReference type="ARBA" id="ARBA00022540"/>
    </source>
</evidence>
<dbReference type="FunFam" id="3.30.110.10:FF:000001">
    <property type="entry name" value="Translation initiation factor IF-3"/>
    <property type="match status" value="1"/>
</dbReference>
<dbReference type="InterPro" id="IPR036788">
    <property type="entry name" value="T_IF-3_C_sf"/>
</dbReference>
<organism evidence="7">
    <name type="scientific">termite gut metagenome</name>
    <dbReference type="NCBI Taxonomy" id="433724"/>
    <lineage>
        <taxon>unclassified sequences</taxon>
        <taxon>metagenomes</taxon>
        <taxon>organismal metagenomes</taxon>
    </lineage>
</organism>
<evidence type="ECO:0000256" key="3">
    <source>
        <dbReference type="ARBA" id="ARBA00022917"/>
    </source>
</evidence>
<proteinExistence type="inferred from homology"/>
<dbReference type="PANTHER" id="PTHR10938:SF0">
    <property type="entry name" value="TRANSLATION INITIATION FACTOR IF-3, MITOCHONDRIAL"/>
    <property type="match status" value="1"/>
</dbReference>
<name>A0A5J4RGI7_9ZZZZ</name>
<dbReference type="PROSITE" id="PS00938">
    <property type="entry name" value="IF3"/>
    <property type="match status" value="1"/>
</dbReference>
<dbReference type="Gene3D" id="3.30.110.10">
    <property type="entry name" value="Translation initiation factor 3 (IF-3), C-terminal domain"/>
    <property type="match status" value="1"/>
</dbReference>
<dbReference type="GO" id="GO:0003743">
    <property type="term" value="F:translation initiation factor activity"/>
    <property type="evidence" value="ECO:0007669"/>
    <property type="project" value="UniProtKB-KW"/>
</dbReference>
<dbReference type="InterPro" id="IPR019815">
    <property type="entry name" value="Translation_initiation_fac_3_C"/>
</dbReference>
<dbReference type="Gene3D" id="3.10.20.80">
    <property type="entry name" value="Translation initiation factor 3 (IF-3), N-terminal domain"/>
    <property type="match status" value="1"/>
</dbReference>
<sequence>MVVTKKSIGSNRLMKNDSLKGQYRINEQIRAKEVRIVGDEIESKVYPLSQALYMAGEAGMDLVEISPNAEPPVCRIIDYSKFLYQLKKRQKEQKAKQVKVNVKEIRFGPQTDDHDYNFKLKHAKSFLEEGDKVKAYVFFKGRSILFKEQGEVLLLRFANDLEDYAKVDQMPVLEGKRMIIFLSPKKKEGAKKKDAVVKSEKPVTEETEKEENDNV</sequence>
<dbReference type="Pfam" id="PF00707">
    <property type="entry name" value="IF3_C"/>
    <property type="match status" value="1"/>
</dbReference>
<dbReference type="HAMAP" id="MF_00080">
    <property type="entry name" value="IF_3"/>
    <property type="match status" value="1"/>
</dbReference>
<evidence type="ECO:0000256" key="1">
    <source>
        <dbReference type="ARBA" id="ARBA00005439"/>
    </source>
</evidence>
<keyword evidence="2 7" id="KW-0396">Initiation factor</keyword>
<evidence type="ECO:0000259" key="6">
    <source>
        <dbReference type="Pfam" id="PF05198"/>
    </source>
</evidence>
<dbReference type="SUPFAM" id="SSF55200">
    <property type="entry name" value="Translation initiation factor IF3, C-terminal domain"/>
    <property type="match status" value="1"/>
</dbReference>
<evidence type="ECO:0000256" key="4">
    <source>
        <dbReference type="SAM" id="MobiDB-lite"/>
    </source>
</evidence>
<feature type="compositionally biased region" description="Basic and acidic residues" evidence="4">
    <location>
        <begin position="186"/>
        <end position="206"/>
    </location>
</feature>
<feature type="domain" description="Translation initiation factor 3 N-terminal" evidence="6">
    <location>
        <begin position="25"/>
        <end position="93"/>
    </location>
</feature>
<dbReference type="InterPro" id="IPR019814">
    <property type="entry name" value="Translation_initiation_fac_3_N"/>
</dbReference>
<reference evidence="7" key="1">
    <citation type="submission" date="2019-03" db="EMBL/GenBank/DDBJ databases">
        <title>Single cell metagenomics reveals metabolic interactions within the superorganism composed of flagellate Streblomastix strix and complex community of Bacteroidetes bacteria on its surface.</title>
        <authorList>
            <person name="Treitli S.C."/>
            <person name="Kolisko M."/>
            <person name="Husnik F."/>
            <person name="Keeling P."/>
            <person name="Hampl V."/>
        </authorList>
    </citation>
    <scope>NUCLEOTIDE SEQUENCE</scope>
    <source>
        <strain evidence="7">STM</strain>
    </source>
</reference>
<evidence type="ECO:0000259" key="5">
    <source>
        <dbReference type="Pfam" id="PF00707"/>
    </source>
</evidence>
<dbReference type="EMBL" id="SNRY01001148">
    <property type="protein sequence ID" value="KAA6333157.1"/>
    <property type="molecule type" value="Genomic_DNA"/>
</dbReference>
<evidence type="ECO:0000313" key="7">
    <source>
        <dbReference type="EMBL" id="KAA6333157.1"/>
    </source>
</evidence>
<dbReference type="InterPro" id="IPR001288">
    <property type="entry name" value="Translation_initiation_fac_3"/>
</dbReference>
<dbReference type="PANTHER" id="PTHR10938">
    <property type="entry name" value="TRANSLATION INITIATION FACTOR IF-3"/>
    <property type="match status" value="1"/>
</dbReference>
<dbReference type="InterPro" id="IPR019813">
    <property type="entry name" value="Translation_initiation_fac3_CS"/>
</dbReference>
<gene>
    <name evidence="7" type="ORF">EZS27_018404</name>
</gene>
<dbReference type="GO" id="GO:0032790">
    <property type="term" value="P:ribosome disassembly"/>
    <property type="evidence" value="ECO:0007669"/>
    <property type="project" value="TreeGrafter"/>
</dbReference>
<protein>
    <submittedName>
        <fullName evidence="7">Translation initiation factor IF-3</fullName>
    </submittedName>
</protein>
<dbReference type="NCBIfam" id="TIGR00168">
    <property type="entry name" value="infC"/>
    <property type="match status" value="1"/>
</dbReference>
<comment type="similarity">
    <text evidence="1">Belongs to the IF-3 family.</text>
</comment>
<dbReference type="GO" id="GO:0005829">
    <property type="term" value="C:cytosol"/>
    <property type="evidence" value="ECO:0007669"/>
    <property type="project" value="TreeGrafter"/>
</dbReference>
<feature type="domain" description="Translation initiation factor 3 C-terminal" evidence="5">
    <location>
        <begin position="100"/>
        <end position="185"/>
    </location>
</feature>
<dbReference type="InterPro" id="IPR036787">
    <property type="entry name" value="T_IF-3_N_sf"/>
</dbReference>